<name>A0A8T2TA48_CERRI</name>
<proteinExistence type="predicted"/>
<evidence type="ECO:0000313" key="1">
    <source>
        <dbReference type="EMBL" id="KAH7416386.1"/>
    </source>
</evidence>
<evidence type="ECO:0000313" key="2">
    <source>
        <dbReference type="Proteomes" id="UP000825935"/>
    </source>
</evidence>
<gene>
    <name evidence="1" type="ORF">KP509_14G089200</name>
</gene>
<organism evidence="1 2">
    <name type="scientific">Ceratopteris richardii</name>
    <name type="common">Triangle waterfern</name>
    <dbReference type="NCBI Taxonomy" id="49495"/>
    <lineage>
        <taxon>Eukaryota</taxon>
        <taxon>Viridiplantae</taxon>
        <taxon>Streptophyta</taxon>
        <taxon>Embryophyta</taxon>
        <taxon>Tracheophyta</taxon>
        <taxon>Polypodiopsida</taxon>
        <taxon>Polypodiidae</taxon>
        <taxon>Polypodiales</taxon>
        <taxon>Pteridineae</taxon>
        <taxon>Pteridaceae</taxon>
        <taxon>Parkerioideae</taxon>
        <taxon>Ceratopteris</taxon>
    </lineage>
</organism>
<dbReference type="AlphaFoldDB" id="A0A8T2TA48"/>
<dbReference type="EMBL" id="CM035419">
    <property type="protein sequence ID" value="KAH7416386.1"/>
    <property type="molecule type" value="Genomic_DNA"/>
</dbReference>
<dbReference type="Proteomes" id="UP000825935">
    <property type="component" value="Chromosome 14"/>
</dbReference>
<protein>
    <submittedName>
        <fullName evidence="1">Uncharacterized protein</fullName>
    </submittedName>
</protein>
<comment type="caution">
    <text evidence="1">The sequence shown here is derived from an EMBL/GenBank/DDBJ whole genome shotgun (WGS) entry which is preliminary data.</text>
</comment>
<accession>A0A8T2TA48</accession>
<sequence>MRHETWQFFCRQLYLQESFPQQKAAAKKRVESGHTSHLGKMGPSWFCSYICEYMYY</sequence>
<keyword evidence="2" id="KW-1185">Reference proteome</keyword>
<reference evidence="1" key="1">
    <citation type="submission" date="2021-08" db="EMBL/GenBank/DDBJ databases">
        <title>WGS assembly of Ceratopteris richardii.</title>
        <authorList>
            <person name="Marchant D.B."/>
            <person name="Chen G."/>
            <person name="Jenkins J."/>
            <person name="Shu S."/>
            <person name="Leebens-Mack J."/>
            <person name="Grimwood J."/>
            <person name="Schmutz J."/>
            <person name="Soltis P."/>
            <person name="Soltis D."/>
            <person name="Chen Z.-H."/>
        </authorList>
    </citation>
    <scope>NUCLEOTIDE SEQUENCE</scope>
    <source>
        <strain evidence="1">Whitten #5841</strain>
        <tissue evidence="1">Leaf</tissue>
    </source>
</reference>